<sequence length="55" mass="6223">MEARPFRGDGTEFQSRSSTQDNTAHPHGTQNRQLKTFHNMVQKAKQAIDDHGVKS</sequence>
<feature type="region of interest" description="Disordered" evidence="1">
    <location>
        <begin position="1"/>
        <end position="34"/>
    </location>
</feature>
<dbReference type="AlphaFoldDB" id="E6U6Q5"/>
<dbReference type="EMBL" id="CP002400">
    <property type="protein sequence ID" value="ADU25788.1"/>
    <property type="molecule type" value="Genomic_DNA"/>
</dbReference>
<protein>
    <submittedName>
        <fullName evidence="2">Uncharacterized protein</fullName>
    </submittedName>
</protein>
<organism evidence="2 3">
    <name type="scientific">Ethanoligenens harbinense (strain DSM 18485 / JCM 12961 / CGMCC 1.5033 / YUAN-3)</name>
    <dbReference type="NCBI Taxonomy" id="663278"/>
    <lineage>
        <taxon>Bacteria</taxon>
        <taxon>Bacillati</taxon>
        <taxon>Bacillota</taxon>
        <taxon>Clostridia</taxon>
        <taxon>Eubacteriales</taxon>
        <taxon>Oscillospiraceae</taxon>
        <taxon>Ethanoligenens</taxon>
    </lineage>
</organism>
<dbReference type="Proteomes" id="UP000001551">
    <property type="component" value="Chromosome"/>
</dbReference>
<evidence type="ECO:0000313" key="2">
    <source>
        <dbReference type="EMBL" id="ADU25788.1"/>
    </source>
</evidence>
<evidence type="ECO:0000313" key="3">
    <source>
        <dbReference type="Proteomes" id="UP000001551"/>
    </source>
</evidence>
<proteinExistence type="predicted"/>
<dbReference type="KEGG" id="eha:Ethha_0201"/>
<feature type="compositionally biased region" description="Polar residues" evidence="1">
    <location>
        <begin position="12"/>
        <end position="34"/>
    </location>
</feature>
<dbReference type="RefSeq" id="WP_013484169.1">
    <property type="nucleotide sequence ID" value="NC_014828.1"/>
</dbReference>
<dbReference type="HOGENOM" id="CLU_3025471_0_0_9"/>
<evidence type="ECO:0000256" key="1">
    <source>
        <dbReference type="SAM" id="MobiDB-lite"/>
    </source>
</evidence>
<name>E6U6Q5_ETHHY</name>
<accession>E6U6Q5</accession>
<gene>
    <name evidence="2" type="ordered locus">Ethha_0201</name>
</gene>
<feature type="compositionally biased region" description="Basic and acidic residues" evidence="1">
    <location>
        <begin position="1"/>
        <end position="10"/>
    </location>
</feature>
<reference evidence="2 3" key="1">
    <citation type="submission" date="2010-12" db="EMBL/GenBank/DDBJ databases">
        <title>Complete sequence of Ethanoligenens harbinense YUAN-3.</title>
        <authorList>
            <person name="Lucas S."/>
            <person name="Copeland A."/>
            <person name="Lapidus A."/>
            <person name="Cheng J.-F."/>
            <person name="Bruce D."/>
            <person name="Goodwin L."/>
            <person name="Pitluck S."/>
            <person name="Chertkov O."/>
            <person name="Misra M."/>
            <person name="Detter J.C."/>
            <person name="Han C."/>
            <person name="Tapia R."/>
            <person name="Land M."/>
            <person name="Hauser L."/>
            <person name="Jeffries C."/>
            <person name="Kyrpides N."/>
            <person name="Ivanova N."/>
            <person name="Mikhailova N."/>
            <person name="Wang A."/>
            <person name="Mouttaki H."/>
            <person name="He Z."/>
            <person name="Zhou J."/>
            <person name="Hemme C.L."/>
            <person name="Woyke T."/>
        </authorList>
    </citation>
    <scope>NUCLEOTIDE SEQUENCE [LARGE SCALE GENOMIC DNA]</scope>
    <source>
        <strain evidence="3">DSM 18485 / JCM 12961 / CGMCC 1.5033 / YUAN-3</strain>
    </source>
</reference>
<keyword evidence="3" id="KW-1185">Reference proteome</keyword>